<dbReference type="RefSeq" id="WP_163967585.1">
    <property type="nucleotide sequence ID" value="NZ_JAAIVB010000073.1"/>
</dbReference>
<reference evidence="1 2" key="1">
    <citation type="submission" date="2020-02" db="EMBL/GenBank/DDBJ databases">
        <authorList>
            <person name="Kim M.K."/>
        </authorList>
    </citation>
    <scope>NUCLEOTIDE SEQUENCE [LARGE SCALE GENOMIC DNA]</scope>
    <source>
        <strain evidence="1 2">17J57-3</strain>
    </source>
</reference>
<evidence type="ECO:0000313" key="2">
    <source>
        <dbReference type="Proteomes" id="UP000482155"/>
    </source>
</evidence>
<comment type="caution">
    <text evidence="1">The sequence shown here is derived from an EMBL/GenBank/DDBJ whole genome shotgun (WGS) entry which is preliminary data.</text>
</comment>
<keyword evidence="2" id="KW-1185">Reference proteome</keyword>
<accession>A0A6B3SSM3</accession>
<protein>
    <submittedName>
        <fullName evidence="1">Uncharacterized protein</fullName>
    </submittedName>
</protein>
<evidence type="ECO:0000313" key="1">
    <source>
        <dbReference type="EMBL" id="NEX63651.1"/>
    </source>
</evidence>
<dbReference type="Proteomes" id="UP000482155">
    <property type="component" value="Unassembled WGS sequence"/>
</dbReference>
<sequence length="124" mass="14122">MPEDFPRETQAGALAGSGPKLLLRKVDNRYFAGLTPDALYERYAACEDLAQQLALYTQRKIDTKGWGFDAAWRRVELGVEHKVRSGTWDFSAAESSWRMSRTRQILKDANSRAADEPSDKRIRD</sequence>
<name>A0A6B3SSM3_9BURK</name>
<gene>
    <name evidence="1" type="ORF">G3574_21445</name>
</gene>
<dbReference type="AlphaFoldDB" id="A0A6B3SSM3"/>
<proteinExistence type="predicted"/>
<dbReference type="EMBL" id="JAAIVB010000073">
    <property type="protein sequence ID" value="NEX63651.1"/>
    <property type="molecule type" value="Genomic_DNA"/>
</dbReference>
<organism evidence="1 2">
    <name type="scientific">Noviherbaspirillum galbum</name>
    <dbReference type="NCBI Taxonomy" id="2709383"/>
    <lineage>
        <taxon>Bacteria</taxon>
        <taxon>Pseudomonadati</taxon>
        <taxon>Pseudomonadota</taxon>
        <taxon>Betaproteobacteria</taxon>
        <taxon>Burkholderiales</taxon>
        <taxon>Oxalobacteraceae</taxon>
        <taxon>Noviherbaspirillum</taxon>
    </lineage>
</organism>